<keyword evidence="3" id="KW-1185">Reference proteome</keyword>
<dbReference type="AlphaFoldDB" id="A0AA35WJV0"/>
<feature type="compositionally biased region" description="Basic residues" evidence="1">
    <location>
        <begin position="112"/>
        <end position="122"/>
    </location>
</feature>
<feature type="compositionally biased region" description="Basic and acidic residues" evidence="1">
    <location>
        <begin position="133"/>
        <end position="157"/>
    </location>
</feature>
<proteinExistence type="predicted"/>
<evidence type="ECO:0000313" key="3">
    <source>
        <dbReference type="Proteomes" id="UP001174909"/>
    </source>
</evidence>
<feature type="compositionally biased region" description="Basic residues" evidence="1">
    <location>
        <begin position="402"/>
        <end position="414"/>
    </location>
</feature>
<dbReference type="Proteomes" id="UP001174909">
    <property type="component" value="Unassembled WGS sequence"/>
</dbReference>
<feature type="compositionally biased region" description="Basic and acidic residues" evidence="1">
    <location>
        <begin position="415"/>
        <end position="454"/>
    </location>
</feature>
<accession>A0AA35WJV0</accession>
<feature type="compositionally biased region" description="Low complexity" evidence="1">
    <location>
        <begin position="94"/>
        <end position="103"/>
    </location>
</feature>
<feature type="region of interest" description="Disordered" evidence="1">
    <location>
        <begin position="81"/>
        <end position="568"/>
    </location>
</feature>
<feature type="compositionally biased region" description="Acidic residues" evidence="1">
    <location>
        <begin position="358"/>
        <end position="370"/>
    </location>
</feature>
<feature type="compositionally biased region" description="Low complexity" evidence="1">
    <location>
        <begin position="187"/>
        <end position="196"/>
    </location>
</feature>
<protein>
    <submittedName>
        <fullName evidence="2">Uncharacterized protein</fullName>
    </submittedName>
</protein>
<name>A0AA35WJV0_GEOBA</name>
<feature type="compositionally biased region" description="Basic and acidic residues" evidence="1">
    <location>
        <begin position="200"/>
        <end position="212"/>
    </location>
</feature>
<reference evidence="2" key="1">
    <citation type="submission" date="2023-03" db="EMBL/GenBank/DDBJ databases">
        <authorList>
            <person name="Steffen K."/>
            <person name="Cardenas P."/>
        </authorList>
    </citation>
    <scope>NUCLEOTIDE SEQUENCE</scope>
</reference>
<feature type="compositionally biased region" description="Basic and acidic residues" evidence="1">
    <location>
        <begin position="165"/>
        <end position="179"/>
    </location>
</feature>
<evidence type="ECO:0000256" key="1">
    <source>
        <dbReference type="SAM" id="MobiDB-lite"/>
    </source>
</evidence>
<feature type="compositionally biased region" description="Low complexity" evidence="1">
    <location>
        <begin position="258"/>
        <end position="270"/>
    </location>
</feature>
<sequence length="568" mass="64316">MMTAISFILHGLLHVPGKDIPSIHAIVPEITMTILLRKDVTLTILSIIAALHQVKGVACTVPLPPPPPPALQRKERIIRHVRRSPLPRSPPPHTSSRSVYSHRPPSPPSRYPLHRHSHRPYRRSYSPPPPSVHSRDARLRREVISDHIQSRPSRDMRSLCGPPIHVRDRPHNRSPDRRLLRPPPRRPSYSSISRNSLRTRRLDIGRRRDVRPPIRSGVESGITRRNASMSDRAEPKRKDKELSAEKNEKDKTSSDEQGSSGPPSLTSPTTAQLLWDEQEIKLENEKEEGTVEGREEGEVEELDYDESMEDLDLHPVGNIDEGGGGEARKLSTKQDERQGTVNWDDPQGDEVVDRASSIDDENLLDTETEEQTIATEIGGDEEASGDGEDKGDVHISSPIRVSPHRKKSRIKCSPRQKEQGKDETKLSVKERLYVSKNAIEEKKRRLGRHTDDTSSKLPRSLANRLGPSPGLHGRVGRSGHKGSALAIAAEYKRRKQAGEISPREAARATRITKRINAPEYRPLKHRKPEEKSEENERELDKKIDSIKKRNKALEKRHKEIERDKQLYG</sequence>
<feature type="compositionally biased region" description="Acidic residues" evidence="1">
    <location>
        <begin position="297"/>
        <end position="310"/>
    </location>
</feature>
<feature type="compositionally biased region" description="Basic and acidic residues" evidence="1">
    <location>
        <begin position="326"/>
        <end position="338"/>
    </location>
</feature>
<feature type="compositionally biased region" description="Basic and acidic residues" evidence="1">
    <location>
        <begin position="538"/>
        <end position="568"/>
    </location>
</feature>
<gene>
    <name evidence="2" type="ORF">GBAR_LOCUS13491</name>
</gene>
<feature type="compositionally biased region" description="Basic and acidic residues" evidence="1">
    <location>
        <begin position="278"/>
        <end position="296"/>
    </location>
</feature>
<feature type="compositionally biased region" description="Basic and acidic residues" evidence="1">
    <location>
        <begin position="231"/>
        <end position="254"/>
    </location>
</feature>
<organism evidence="2 3">
    <name type="scientific">Geodia barretti</name>
    <name type="common">Barrett's horny sponge</name>
    <dbReference type="NCBI Taxonomy" id="519541"/>
    <lineage>
        <taxon>Eukaryota</taxon>
        <taxon>Metazoa</taxon>
        <taxon>Porifera</taxon>
        <taxon>Demospongiae</taxon>
        <taxon>Heteroscleromorpha</taxon>
        <taxon>Tetractinellida</taxon>
        <taxon>Astrophorina</taxon>
        <taxon>Geodiidae</taxon>
        <taxon>Geodia</taxon>
    </lineage>
</organism>
<comment type="caution">
    <text evidence="2">The sequence shown here is derived from an EMBL/GenBank/DDBJ whole genome shotgun (WGS) entry which is preliminary data.</text>
</comment>
<evidence type="ECO:0000313" key="2">
    <source>
        <dbReference type="EMBL" id="CAI8023049.1"/>
    </source>
</evidence>
<dbReference type="EMBL" id="CASHTH010001990">
    <property type="protein sequence ID" value="CAI8023049.1"/>
    <property type="molecule type" value="Genomic_DNA"/>
</dbReference>